<evidence type="ECO:0000256" key="1">
    <source>
        <dbReference type="SAM" id="Phobius"/>
    </source>
</evidence>
<protein>
    <recommendedName>
        <fullName evidence="4">Protein BatD</fullName>
    </recommendedName>
</protein>
<keyword evidence="1" id="KW-0472">Membrane</keyword>
<gene>
    <name evidence="2" type="ORF">LY08_02341</name>
</gene>
<dbReference type="Proteomes" id="UP000248703">
    <property type="component" value="Unassembled WGS sequence"/>
</dbReference>
<feature type="transmembrane region" description="Helical" evidence="1">
    <location>
        <begin position="342"/>
        <end position="362"/>
    </location>
</feature>
<evidence type="ECO:0000313" key="3">
    <source>
        <dbReference type="Proteomes" id="UP000248703"/>
    </source>
</evidence>
<name>A0A327R5H4_9FLAO</name>
<keyword evidence="3" id="KW-1185">Reference proteome</keyword>
<dbReference type="AlphaFoldDB" id="A0A327R5H4"/>
<organism evidence="2 3">
    <name type="scientific">Olleya aquimaris</name>
    <dbReference type="NCBI Taxonomy" id="639310"/>
    <lineage>
        <taxon>Bacteria</taxon>
        <taxon>Pseudomonadati</taxon>
        <taxon>Bacteroidota</taxon>
        <taxon>Flavobacteriia</taxon>
        <taxon>Flavobacteriales</taxon>
        <taxon>Flavobacteriaceae</taxon>
    </lineage>
</organism>
<keyword evidence="1" id="KW-1133">Transmembrane helix</keyword>
<evidence type="ECO:0000313" key="2">
    <source>
        <dbReference type="EMBL" id="RAJ12089.1"/>
    </source>
</evidence>
<dbReference type="EMBL" id="QLLO01000009">
    <property type="protein sequence ID" value="RAJ12089.1"/>
    <property type="molecule type" value="Genomic_DNA"/>
</dbReference>
<dbReference type="RefSeq" id="WP_111660611.1">
    <property type="nucleotide sequence ID" value="NZ_QLLO01000009.1"/>
</dbReference>
<sequence>MRSKTFSKKINQPQVLRLSLIAFALLLLPFISVSQVTSSIDSTSIKIGEQITYKIEVETDTVNRVVFPEGQSFMPLEMIESYKTDTTKQDAKYKLIKKYGLTQFDSGRYVIPKQKVIIAGKQFLTDSLLVEVNTIEVDTTKQKLFDIKPMLEVEKPASNWWIYLLIGLAIVSVVGFLIYWFVWRKKPLTEEEEIALLPPYDRAKLALKKLDESNYLEYDKYKEYYSELTLAIRKYLDEKVYDRALESTTDQLITRLEVLSDGNQIDLSRDDIKKLEDVLKRADLVKFAKSAPDKELAKIDRTVIDQEIDVVKEALPEPTEEEKLLDLEYKKQQEQKEFRQKIWVTIAALVFMLGLTFAAFSYRYGFNYVVDTILQKDTKQLLEGHWVNSDYGYPPITISTPEVLKREEAPIPDELRDKVKVSAFGYELKNKFTIATASTVFSGMPTGENAPTTEDNLLKAIEGNFKAMEAEGGRNIISNRDKFITPNNAEGVKTSGTFEFPIDEDKEDYVNGEFVILSFANKNVMQQILITYLKDDIYLDQVVERILASVELNQKED</sequence>
<keyword evidence="1" id="KW-0812">Transmembrane</keyword>
<comment type="caution">
    <text evidence="2">The sequence shown here is derived from an EMBL/GenBank/DDBJ whole genome shotgun (WGS) entry which is preliminary data.</text>
</comment>
<evidence type="ECO:0008006" key="4">
    <source>
        <dbReference type="Google" id="ProtNLM"/>
    </source>
</evidence>
<feature type="transmembrane region" description="Helical" evidence="1">
    <location>
        <begin position="160"/>
        <end position="182"/>
    </location>
</feature>
<reference evidence="2 3" key="1">
    <citation type="submission" date="2018-06" db="EMBL/GenBank/DDBJ databases">
        <title>Genomic Encyclopedia of Archaeal and Bacterial Type Strains, Phase II (KMG-II): from individual species to whole genera.</title>
        <authorList>
            <person name="Goeker M."/>
        </authorList>
    </citation>
    <scope>NUCLEOTIDE SEQUENCE [LARGE SCALE GENOMIC DNA]</scope>
    <source>
        <strain evidence="2 3">DSM 24464</strain>
    </source>
</reference>
<proteinExistence type="predicted"/>
<dbReference type="OrthoDB" id="9807384at2"/>
<accession>A0A327R5H4</accession>